<evidence type="ECO:0000313" key="1">
    <source>
        <dbReference type="EMBL" id="KAE9528701.1"/>
    </source>
</evidence>
<gene>
    <name evidence="1" type="ORF">AGLY_012276</name>
</gene>
<name>A0A6G0TAY4_APHGL</name>
<dbReference type="EMBL" id="VYZN01000048">
    <property type="protein sequence ID" value="KAE9528701.1"/>
    <property type="molecule type" value="Genomic_DNA"/>
</dbReference>
<dbReference type="AlphaFoldDB" id="A0A6G0TAY4"/>
<evidence type="ECO:0000313" key="2">
    <source>
        <dbReference type="Proteomes" id="UP000475862"/>
    </source>
</evidence>
<accession>A0A6G0TAY4</accession>
<protein>
    <submittedName>
        <fullName evidence="1">Uncharacterized protein</fullName>
    </submittedName>
</protein>
<dbReference type="Proteomes" id="UP000475862">
    <property type="component" value="Unassembled WGS sequence"/>
</dbReference>
<reference evidence="1 2" key="1">
    <citation type="submission" date="2019-08" db="EMBL/GenBank/DDBJ databases">
        <title>The genome of the soybean aphid Biotype 1, its phylome, world population structure and adaptation to the North American continent.</title>
        <authorList>
            <person name="Giordano R."/>
            <person name="Donthu R.K."/>
            <person name="Hernandez A.G."/>
            <person name="Wright C.L."/>
            <person name="Zimin A.V."/>
        </authorList>
    </citation>
    <scope>NUCLEOTIDE SEQUENCE [LARGE SCALE GENOMIC DNA]</scope>
    <source>
        <tissue evidence="1">Whole aphids</tissue>
    </source>
</reference>
<comment type="caution">
    <text evidence="1">The sequence shown here is derived from an EMBL/GenBank/DDBJ whole genome shotgun (WGS) entry which is preliminary data.</text>
</comment>
<keyword evidence="2" id="KW-1185">Reference proteome</keyword>
<proteinExistence type="predicted"/>
<organism evidence="1 2">
    <name type="scientific">Aphis glycines</name>
    <name type="common">Soybean aphid</name>
    <dbReference type="NCBI Taxonomy" id="307491"/>
    <lineage>
        <taxon>Eukaryota</taxon>
        <taxon>Metazoa</taxon>
        <taxon>Ecdysozoa</taxon>
        <taxon>Arthropoda</taxon>
        <taxon>Hexapoda</taxon>
        <taxon>Insecta</taxon>
        <taxon>Pterygota</taxon>
        <taxon>Neoptera</taxon>
        <taxon>Paraneoptera</taxon>
        <taxon>Hemiptera</taxon>
        <taxon>Sternorrhyncha</taxon>
        <taxon>Aphidomorpha</taxon>
        <taxon>Aphidoidea</taxon>
        <taxon>Aphididae</taxon>
        <taxon>Aphidini</taxon>
        <taxon>Aphis</taxon>
        <taxon>Aphis</taxon>
    </lineage>
</organism>
<sequence>MFLSCMYHFIHMQILRSKKCFVTYITIVRLFSEVKNVLLHTSQLYGFSAVFAPITAVYGKEDNSYNVELNICQTLKEYYEQPAFYKLIIDFFKTKKGKKAKSHIYSAKKKFIKGKRRTRTYGNYDSTDYIEFNKFYGQNKNVNLKCDLIKPKLPFVSNEKQCKSIGEYYTQFDIKVLYNFYKHLFEVKKKTKRNYLTRRFTARLKKYVDKFNKSKSATKKSKQSKLLKIVINGFYKMKSSQIIPHYNEFYTFYTEKHTPTKKEKDHVDTEHCDYFKRIYL</sequence>
<dbReference type="OrthoDB" id="6612345at2759"/>